<dbReference type="Pfam" id="PF02784">
    <property type="entry name" value="Orn_Arg_deC_N"/>
    <property type="match status" value="1"/>
</dbReference>
<dbReference type="Proteomes" id="UP001153620">
    <property type="component" value="Chromosome 1"/>
</dbReference>
<comment type="similarity">
    <text evidence="2">Belongs to the Orn/Lys/Arg decarboxylase class-II family.</text>
</comment>
<keyword evidence="3 11" id="KW-0663">Pyridoxal phosphate</keyword>
<accession>A0A9N9RKR4</accession>
<evidence type="ECO:0000259" key="12">
    <source>
        <dbReference type="Pfam" id="PF02784"/>
    </source>
</evidence>
<dbReference type="SUPFAM" id="SSF51419">
    <property type="entry name" value="PLP-binding barrel"/>
    <property type="match status" value="1"/>
</dbReference>
<keyword evidence="4" id="KW-0620">Polyamine biosynthesis</keyword>
<evidence type="ECO:0000256" key="7">
    <source>
        <dbReference type="ARBA" id="ARBA00034138"/>
    </source>
</evidence>
<dbReference type="InterPro" id="IPR029066">
    <property type="entry name" value="PLP-binding_barrel"/>
</dbReference>
<feature type="domain" description="Orn/DAP/Arg decarboxylase 2 N-terminal" evidence="12">
    <location>
        <begin position="39"/>
        <end position="271"/>
    </location>
</feature>
<comment type="function">
    <text evidence="8">Catalyzes the first and rate-limiting step of polyamine biosynthesis that converts ornithine into putrescine, which is the precursor for the polyamines, spermidine and spermine. Polyamines are essential for cell proliferation and are implicated in cellular processes, ranging from DNA replication to apoptosis.</text>
</comment>
<evidence type="ECO:0000313" key="14">
    <source>
        <dbReference type="Proteomes" id="UP001153620"/>
    </source>
</evidence>
<dbReference type="GO" id="GO:0005737">
    <property type="term" value="C:cytoplasm"/>
    <property type="evidence" value="ECO:0007669"/>
    <property type="project" value="TreeGrafter"/>
</dbReference>
<sequence>MSQPKRVVRVVEKFDLLKLVQDGIDEIDIDDSFFVTDVGDVIKKFILWKELFPRIDPDYAIKSNNLSFVANTLAALGTGFDCASHGEMKQVLGMGVDPDKIVFAQTVKPVHNIKMAKDKNVSKMTFDNEYELLKVKEHYPNADLLLRLAFLPKSSNKIQFGAKFGCSLETGKYLLKKASELNVNVRGVAFHIGLGCEDDGIYTKAIEDSAEIFRIGTALGHKMDFLDIGGGFPGHETESVKEVAKTINTAIDMHFSAPNIKIVSEPGQFFATHCMTLIVNVHSKAIKLNEEGEEVPNYYITDGIYQSFSMKGSGGKNPTPLTIKTLRDTSKMSLKKSVIWGRTCDPNDQVESEILLPELKCGDWLVLENFGSYRITTSSSFNGFLQHPSFNYIERDVWETFKDMKLPNIDIDYDVIEN</sequence>
<dbReference type="SUPFAM" id="SSF50621">
    <property type="entry name" value="Alanine racemase C-terminal domain-like"/>
    <property type="match status" value="1"/>
</dbReference>
<keyword evidence="5" id="KW-0456">Lyase</keyword>
<organism evidence="13 14">
    <name type="scientific">Chironomus riparius</name>
    <dbReference type="NCBI Taxonomy" id="315576"/>
    <lineage>
        <taxon>Eukaryota</taxon>
        <taxon>Metazoa</taxon>
        <taxon>Ecdysozoa</taxon>
        <taxon>Arthropoda</taxon>
        <taxon>Hexapoda</taxon>
        <taxon>Insecta</taxon>
        <taxon>Pterygota</taxon>
        <taxon>Neoptera</taxon>
        <taxon>Endopterygota</taxon>
        <taxon>Diptera</taxon>
        <taxon>Nematocera</taxon>
        <taxon>Chironomoidea</taxon>
        <taxon>Chironomidae</taxon>
        <taxon>Chironominae</taxon>
        <taxon>Chironomus</taxon>
    </lineage>
</organism>
<dbReference type="PROSITE" id="PS00878">
    <property type="entry name" value="ODR_DC_2_1"/>
    <property type="match status" value="1"/>
</dbReference>
<dbReference type="AlphaFoldDB" id="A0A9N9RKR4"/>
<name>A0A9N9RKR4_9DIPT</name>
<proteinExistence type="inferred from homology"/>
<dbReference type="CDD" id="cd00622">
    <property type="entry name" value="PLPDE_III_ODC"/>
    <property type="match status" value="1"/>
</dbReference>
<dbReference type="GO" id="GO:0033387">
    <property type="term" value="P:putrescine biosynthetic process from arginine, via ornithine"/>
    <property type="evidence" value="ECO:0007669"/>
    <property type="project" value="TreeGrafter"/>
</dbReference>
<evidence type="ECO:0000256" key="8">
    <source>
        <dbReference type="ARBA" id="ARBA00037173"/>
    </source>
</evidence>
<protein>
    <recommendedName>
        <fullName evidence="7">ornithine decarboxylase</fullName>
        <ecNumber evidence="7">4.1.1.17</ecNumber>
    </recommendedName>
</protein>
<evidence type="ECO:0000256" key="3">
    <source>
        <dbReference type="ARBA" id="ARBA00022898"/>
    </source>
</evidence>
<dbReference type="PANTHER" id="PTHR11482">
    <property type="entry name" value="ARGININE/DIAMINOPIMELATE/ORNITHINE DECARBOXYLASE"/>
    <property type="match status" value="1"/>
</dbReference>
<comment type="cofactor">
    <cofactor evidence="1 11">
        <name>pyridoxal 5'-phosphate</name>
        <dbReference type="ChEBI" id="CHEBI:597326"/>
    </cofactor>
</comment>
<comment type="pathway">
    <text evidence="6">Amine and polyamine biosynthesis; putrescine biosynthesis via L-ornithine pathway; putrescine from L-ornithine: step 1/1.</text>
</comment>
<dbReference type="InterPro" id="IPR022644">
    <property type="entry name" value="De-COase2_N"/>
</dbReference>
<evidence type="ECO:0000256" key="11">
    <source>
        <dbReference type="PIRSR" id="PIRSR600183-50"/>
    </source>
</evidence>
<dbReference type="InterPro" id="IPR009006">
    <property type="entry name" value="Ala_racemase/Decarboxylase_C"/>
</dbReference>
<evidence type="ECO:0000256" key="6">
    <source>
        <dbReference type="ARBA" id="ARBA00034115"/>
    </source>
</evidence>
<evidence type="ECO:0000256" key="4">
    <source>
        <dbReference type="ARBA" id="ARBA00023115"/>
    </source>
</evidence>
<comment type="catalytic activity">
    <reaction evidence="10">
        <text>L-ornithine + H(+) = putrescine + CO2</text>
        <dbReference type="Rhea" id="RHEA:22964"/>
        <dbReference type="ChEBI" id="CHEBI:15378"/>
        <dbReference type="ChEBI" id="CHEBI:16526"/>
        <dbReference type="ChEBI" id="CHEBI:46911"/>
        <dbReference type="ChEBI" id="CHEBI:326268"/>
        <dbReference type="EC" id="4.1.1.17"/>
    </reaction>
</comment>
<evidence type="ECO:0000256" key="10">
    <source>
        <dbReference type="ARBA" id="ARBA00049127"/>
    </source>
</evidence>
<keyword evidence="14" id="KW-1185">Reference proteome</keyword>
<evidence type="ECO:0000256" key="2">
    <source>
        <dbReference type="ARBA" id="ARBA00008872"/>
    </source>
</evidence>
<dbReference type="EMBL" id="OU895877">
    <property type="protein sequence ID" value="CAG9800032.1"/>
    <property type="molecule type" value="Genomic_DNA"/>
</dbReference>
<dbReference type="PANTHER" id="PTHR11482:SF6">
    <property type="entry name" value="ORNITHINE DECARBOXYLASE 1-RELATED"/>
    <property type="match status" value="1"/>
</dbReference>
<evidence type="ECO:0000256" key="5">
    <source>
        <dbReference type="ARBA" id="ARBA00023239"/>
    </source>
</evidence>
<dbReference type="EC" id="4.1.1.17" evidence="7"/>
<feature type="modified residue" description="N6-(pyridoxal phosphate)lysine" evidence="11">
    <location>
        <position position="62"/>
    </location>
</feature>
<evidence type="ECO:0000256" key="1">
    <source>
        <dbReference type="ARBA" id="ARBA00001933"/>
    </source>
</evidence>
<dbReference type="InterPro" id="IPR000183">
    <property type="entry name" value="Orn/DAP/Arg_de-COase"/>
</dbReference>
<reference evidence="13" key="2">
    <citation type="submission" date="2022-10" db="EMBL/GenBank/DDBJ databases">
        <authorList>
            <consortium name="ENA_rothamsted_submissions"/>
            <consortium name="culmorum"/>
            <person name="King R."/>
        </authorList>
    </citation>
    <scope>NUCLEOTIDE SEQUENCE</scope>
</reference>
<gene>
    <name evidence="13" type="ORF">CHIRRI_LOCUS2985</name>
</gene>
<dbReference type="Gene3D" id="2.40.37.10">
    <property type="entry name" value="Lyase, Ornithine Decarboxylase, Chain A, domain 1"/>
    <property type="match status" value="1"/>
</dbReference>
<dbReference type="Gene3D" id="3.20.20.10">
    <property type="entry name" value="Alanine racemase"/>
    <property type="match status" value="1"/>
</dbReference>
<dbReference type="InterPro" id="IPR002433">
    <property type="entry name" value="Orn_de-COase"/>
</dbReference>
<evidence type="ECO:0000256" key="9">
    <source>
        <dbReference type="ARBA" id="ARBA00046672"/>
    </source>
</evidence>
<dbReference type="FunFam" id="3.20.20.10:FF:000005">
    <property type="entry name" value="Ornithine decarboxylase"/>
    <property type="match status" value="1"/>
</dbReference>
<dbReference type="InterPro" id="IPR022653">
    <property type="entry name" value="De-COase2_pyr-phos_BS"/>
</dbReference>
<dbReference type="PRINTS" id="PR01182">
    <property type="entry name" value="ORNDCRBXLASE"/>
</dbReference>
<evidence type="ECO:0000313" key="13">
    <source>
        <dbReference type="EMBL" id="CAG9800032.1"/>
    </source>
</evidence>
<reference evidence="13" key="1">
    <citation type="submission" date="2022-01" db="EMBL/GenBank/DDBJ databases">
        <authorList>
            <person name="King R."/>
        </authorList>
    </citation>
    <scope>NUCLEOTIDE SEQUENCE</scope>
</reference>
<dbReference type="PRINTS" id="PR01179">
    <property type="entry name" value="ODADCRBXLASE"/>
</dbReference>
<comment type="subunit">
    <text evidence="9">Homodimer. Only the dimer is catalytically active, as the active sites are constructed of residues from both monomers.</text>
</comment>
<dbReference type="OrthoDB" id="5034579at2759"/>
<feature type="active site" description="Proton donor" evidence="11">
    <location>
        <position position="344"/>
    </location>
</feature>
<dbReference type="GO" id="GO:0004586">
    <property type="term" value="F:ornithine decarboxylase activity"/>
    <property type="evidence" value="ECO:0007669"/>
    <property type="project" value="UniProtKB-EC"/>
</dbReference>